<dbReference type="PROSITE" id="PS50878">
    <property type="entry name" value="RT_POL"/>
    <property type="match status" value="1"/>
</dbReference>
<dbReference type="EMBL" id="QEWP01000031">
    <property type="protein sequence ID" value="PWD97598.1"/>
    <property type="molecule type" value="Genomic_DNA"/>
</dbReference>
<sequence>MSSLRSHCMRGRGRIKWILDADIQGCFDNFDHKTLRNLLSKRIKDRSLLRLINLWLKAGIIDGKSMHRNSAGTPQGNIISPLLCNIYLHYVLDEWIDKVVRPILKGEIFIIRYADDFIIGFEKEEDARRVSRTLPKRMQKYGLTIHPEKSRLIRFMPAKRGKSQTFDFLGFTHYWTKSQKGYNVVKRRTCKKKMQKALRKLRDCCIDNRHMKLKDQCKLLTSKLRGLYQYYGIRGNYLALQRMYGDAKISWFKWLNRRSQRKSYTWKGYGELLKYLPLPKPKIVHANV</sequence>
<comment type="similarity">
    <text evidence="1">Belongs to the bacterial reverse transcriptase family.</text>
</comment>
<dbReference type="Proteomes" id="UP000244956">
    <property type="component" value="Unassembled WGS sequence"/>
</dbReference>
<organism evidence="3 4">
    <name type="scientific">Marinilabilia rubra</name>
    <dbReference type="NCBI Taxonomy" id="2162893"/>
    <lineage>
        <taxon>Bacteria</taxon>
        <taxon>Pseudomonadati</taxon>
        <taxon>Bacteroidota</taxon>
        <taxon>Bacteroidia</taxon>
        <taxon>Marinilabiliales</taxon>
        <taxon>Marinilabiliaceae</taxon>
        <taxon>Marinilabilia</taxon>
    </lineage>
</organism>
<comment type="caution">
    <text evidence="3">The sequence shown here is derived from an EMBL/GenBank/DDBJ whole genome shotgun (WGS) entry which is preliminary data.</text>
</comment>
<dbReference type="SUPFAM" id="SSF56672">
    <property type="entry name" value="DNA/RNA polymerases"/>
    <property type="match status" value="1"/>
</dbReference>
<keyword evidence="3" id="KW-0648">Protein biosynthesis</keyword>
<dbReference type="InterPro" id="IPR043502">
    <property type="entry name" value="DNA/RNA_pol_sf"/>
</dbReference>
<dbReference type="OrthoDB" id="9780724at2"/>
<dbReference type="GO" id="GO:0003746">
    <property type="term" value="F:translation elongation factor activity"/>
    <property type="evidence" value="ECO:0007669"/>
    <property type="project" value="UniProtKB-KW"/>
</dbReference>
<evidence type="ECO:0000313" key="3">
    <source>
        <dbReference type="EMBL" id="PWD97598.1"/>
    </source>
</evidence>
<gene>
    <name evidence="3" type="ORF">DDZ16_19860</name>
</gene>
<feature type="domain" description="Reverse transcriptase" evidence="2">
    <location>
        <begin position="1"/>
        <end position="173"/>
    </location>
</feature>
<dbReference type="InterPro" id="IPR000477">
    <property type="entry name" value="RT_dom"/>
</dbReference>
<dbReference type="InterPro" id="IPR043128">
    <property type="entry name" value="Rev_trsase/Diguanyl_cyclase"/>
</dbReference>
<dbReference type="PANTHER" id="PTHR34047:SF8">
    <property type="entry name" value="PROTEIN YKFC"/>
    <property type="match status" value="1"/>
</dbReference>
<dbReference type="InterPro" id="IPR051083">
    <property type="entry name" value="GrpII_Intron_Splice-Mob/Def"/>
</dbReference>
<reference evidence="3 4" key="1">
    <citation type="submission" date="2018-05" db="EMBL/GenBank/DDBJ databases">
        <title>Marinilabilia rubrum sp. nov., isolated from saltern sediment.</title>
        <authorList>
            <person name="Zhang R."/>
        </authorList>
    </citation>
    <scope>NUCLEOTIDE SEQUENCE [LARGE SCALE GENOMIC DNA]</scope>
    <source>
        <strain evidence="3 4">WTE16</strain>
    </source>
</reference>
<dbReference type="PANTHER" id="PTHR34047">
    <property type="entry name" value="NUCLEAR INTRON MATURASE 1, MITOCHONDRIAL-RELATED"/>
    <property type="match status" value="1"/>
</dbReference>
<dbReference type="AlphaFoldDB" id="A0A2U2B3G4"/>
<evidence type="ECO:0000313" key="4">
    <source>
        <dbReference type="Proteomes" id="UP000244956"/>
    </source>
</evidence>
<accession>A0A2U2B3G4</accession>
<proteinExistence type="inferred from homology"/>
<name>A0A2U2B3G4_9BACT</name>
<dbReference type="Pfam" id="PF00078">
    <property type="entry name" value="RVT_1"/>
    <property type="match status" value="1"/>
</dbReference>
<protein>
    <submittedName>
        <fullName evidence="3">Transcription elongation factor GreAB</fullName>
    </submittedName>
</protein>
<dbReference type="CDD" id="cd01651">
    <property type="entry name" value="RT_G2_intron"/>
    <property type="match status" value="1"/>
</dbReference>
<keyword evidence="4" id="KW-1185">Reference proteome</keyword>
<dbReference type="Gene3D" id="3.30.70.270">
    <property type="match status" value="1"/>
</dbReference>
<evidence type="ECO:0000256" key="1">
    <source>
        <dbReference type="ARBA" id="ARBA00034120"/>
    </source>
</evidence>
<evidence type="ECO:0000259" key="2">
    <source>
        <dbReference type="PROSITE" id="PS50878"/>
    </source>
</evidence>
<keyword evidence="3" id="KW-0251">Elongation factor</keyword>